<evidence type="ECO:0000256" key="1">
    <source>
        <dbReference type="SAM" id="Phobius"/>
    </source>
</evidence>
<dbReference type="Proteomes" id="UP000308528">
    <property type="component" value="Unassembled WGS sequence"/>
</dbReference>
<dbReference type="AlphaFoldDB" id="A0A4S4NL11"/>
<reference evidence="2 3" key="1">
    <citation type="submission" date="2019-04" db="EMBL/GenBank/DDBJ databases">
        <title>Lewinella litorea sp. nov., isolated from a marine sand.</title>
        <authorList>
            <person name="Yoon J.-H."/>
        </authorList>
    </citation>
    <scope>NUCLEOTIDE SEQUENCE [LARGE SCALE GENOMIC DNA]</scope>
    <source>
        <strain evidence="2 3">HSMS-39</strain>
    </source>
</reference>
<accession>A0A4S4NL11</accession>
<sequence>MSHATKKDLAFYGITGAIALLLYATGLHTQTIAYVQQAILTTGLIRPDTDGLGRLGENTAPASAQNLNFRMVDVNGRAVEADDLEGKWCL</sequence>
<keyword evidence="1" id="KW-0812">Transmembrane</keyword>
<protein>
    <submittedName>
        <fullName evidence="2">Uncharacterized protein</fullName>
    </submittedName>
</protein>
<feature type="transmembrane region" description="Helical" evidence="1">
    <location>
        <begin position="9"/>
        <end position="27"/>
    </location>
</feature>
<evidence type="ECO:0000313" key="3">
    <source>
        <dbReference type="Proteomes" id="UP000308528"/>
    </source>
</evidence>
<evidence type="ECO:0000313" key="2">
    <source>
        <dbReference type="EMBL" id="THH40539.1"/>
    </source>
</evidence>
<dbReference type="EMBL" id="SRSF01000002">
    <property type="protein sequence ID" value="THH40539.1"/>
    <property type="molecule type" value="Genomic_DNA"/>
</dbReference>
<keyword evidence="1" id="KW-0472">Membrane</keyword>
<name>A0A4S4NL11_9BACT</name>
<comment type="caution">
    <text evidence="2">The sequence shown here is derived from an EMBL/GenBank/DDBJ whole genome shotgun (WGS) entry which is preliminary data.</text>
</comment>
<proteinExistence type="predicted"/>
<organism evidence="2 3">
    <name type="scientific">Neolewinella litorea</name>
    <dbReference type="NCBI Taxonomy" id="2562452"/>
    <lineage>
        <taxon>Bacteria</taxon>
        <taxon>Pseudomonadati</taxon>
        <taxon>Bacteroidota</taxon>
        <taxon>Saprospiria</taxon>
        <taxon>Saprospirales</taxon>
        <taxon>Lewinellaceae</taxon>
        <taxon>Neolewinella</taxon>
    </lineage>
</organism>
<keyword evidence="1" id="KW-1133">Transmembrane helix</keyword>
<gene>
    <name evidence="2" type="ORF">E4021_07335</name>
</gene>
<keyword evidence="3" id="KW-1185">Reference proteome</keyword>
<dbReference type="RefSeq" id="WP_136457897.1">
    <property type="nucleotide sequence ID" value="NZ_SRSF01000002.1"/>
</dbReference>